<sequence length="181" mass="20354">SKVTPSTNEETKCHKCNVIGNLGNNLLKKAKINKIVEKKEQNDKSDKSDSEMDTEDSETSERDEINIINAQINNIDLIYEVLDLNSKFPKLGIPNKSLTNIKDAKLHKTKPSKGMGYTDGNSGISIVMFENQEERVNLDTEAYFTCVGKSYLRTIIPDWEEKLIPIQGVKFSSPSESMKPL</sequence>
<feature type="non-terminal residue" evidence="2">
    <location>
        <position position="1"/>
    </location>
</feature>
<keyword evidence="3" id="KW-1185">Reference proteome</keyword>
<dbReference type="Proteomes" id="UP000765509">
    <property type="component" value="Unassembled WGS sequence"/>
</dbReference>
<evidence type="ECO:0000256" key="1">
    <source>
        <dbReference type="SAM" id="MobiDB-lite"/>
    </source>
</evidence>
<comment type="caution">
    <text evidence="2">The sequence shown here is derived from an EMBL/GenBank/DDBJ whole genome shotgun (WGS) entry which is preliminary data.</text>
</comment>
<reference evidence="2" key="1">
    <citation type="submission" date="2021-03" db="EMBL/GenBank/DDBJ databases">
        <title>Draft genome sequence of rust myrtle Austropuccinia psidii MF-1, a brazilian biotype.</title>
        <authorList>
            <person name="Quecine M.C."/>
            <person name="Pachon D.M.R."/>
            <person name="Bonatelli M.L."/>
            <person name="Correr F.H."/>
            <person name="Franceschini L.M."/>
            <person name="Leite T.F."/>
            <person name="Margarido G.R.A."/>
            <person name="Almeida C.A."/>
            <person name="Ferrarezi J.A."/>
            <person name="Labate C.A."/>
        </authorList>
    </citation>
    <scope>NUCLEOTIDE SEQUENCE</scope>
    <source>
        <strain evidence="2">MF-1</strain>
    </source>
</reference>
<evidence type="ECO:0000313" key="3">
    <source>
        <dbReference type="Proteomes" id="UP000765509"/>
    </source>
</evidence>
<gene>
    <name evidence="2" type="ORF">O181_082559</name>
</gene>
<feature type="compositionally biased region" description="Basic and acidic residues" evidence="1">
    <location>
        <begin position="36"/>
        <end position="50"/>
    </location>
</feature>
<proteinExistence type="predicted"/>
<organism evidence="2 3">
    <name type="scientific">Austropuccinia psidii MF-1</name>
    <dbReference type="NCBI Taxonomy" id="1389203"/>
    <lineage>
        <taxon>Eukaryota</taxon>
        <taxon>Fungi</taxon>
        <taxon>Dikarya</taxon>
        <taxon>Basidiomycota</taxon>
        <taxon>Pucciniomycotina</taxon>
        <taxon>Pucciniomycetes</taxon>
        <taxon>Pucciniales</taxon>
        <taxon>Sphaerophragmiaceae</taxon>
        <taxon>Austropuccinia</taxon>
    </lineage>
</organism>
<protein>
    <submittedName>
        <fullName evidence="2">Uncharacterized protein</fullName>
    </submittedName>
</protein>
<feature type="region of interest" description="Disordered" evidence="1">
    <location>
        <begin position="36"/>
        <end position="62"/>
    </location>
</feature>
<name>A0A9Q3IL50_9BASI</name>
<dbReference type="EMBL" id="AVOT02047544">
    <property type="protein sequence ID" value="MBW0542844.1"/>
    <property type="molecule type" value="Genomic_DNA"/>
</dbReference>
<accession>A0A9Q3IL50</accession>
<dbReference type="AlphaFoldDB" id="A0A9Q3IL50"/>
<evidence type="ECO:0000313" key="2">
    <source>
        <dbReference type="EMBL" id="MBW0542844.1"/>
    </source>
</evidence>